<dbReference type="AlphaFoldDB" id="Q9V1T2"/>
<dbReference type="eggNOG" id="arCOG02263">
    <property type="taxonomic scope" value="Archaea"/>
</dbReference>
<dbReference type="InterPro" id="IPR038594">
    <property type="entry name" value="SepF-like_sf"/>
</dbReference>
<dbReference type="Pfam" id="PF04472">
    <property type="entry name" value="SepF"/>
    <property type="match status" value="1"/>
</dbReference>
<evidence type="ECO:0000313" key="1">
    <source>
        <dbReference type="EMBL" id="CAB49267.1"/>
    </source>
</evidence>
<dbReference type="PIRSF" id="PIRSF019313">
    <property type="entry name" value="UCP019313"/>
    <property type="match status" value="1"/>
</dbReference>
<dbReference type="EMBL" id="AJ248284">
    <property type="protein sequence ID" value="CAB49267.1"/>
    <property type="molecule type" value="Genomic_DNA"/>
</dbReference>
<dbReference type="KEGG" id="pab:PAB2117"/>
<sequence length="137" mass="15432">MIEVGLFDKLKKGEPQKKMPSILKDKVKQVEKSPEEVELVPVEEDTLAREILKPKVTYIKKISISTYADLKNVSEEISAGNIVIADLTPLEPKPDLLSKVAEQLRMTAETFGWDIAKLCKNESKVIITPPNIKIFKE</sequence>
<organism evidence="1 2">
    <name type="scientific">Pyrococcus abyssi (strain GE5 / Orsay)</name>
    <dbReference type="NCBI Taxonomy" id="272844"/>
    <lineage>
        <taxon>Archaea</taxon>
        <taxon>Methanobacteriati</taxon>
        <taxon>Methanobacteriota</taxon>
        <taxon>Thermococci</taxon>
        <taxon>Thermococcales</taxon>
        <taxon>Thermococcaceae</taxon>
        <taxon>Pyrococcus</taxon>
    </lineage>
</organism>
<dbReference type="Proteomes" id="UP000000810">
    <property type="component" value="Chromosome"/>
</dbReference>
<dbReference type="PATRIC" id="fig|272844.11.peg.366"/>
<dbReference type="InterPro" id="IPR012426">
    <property type="entry name" value="SepF_arc"/>
</dbReference>
<dbReference type="STRING" id="272844.PAB2117"/>
<accession>Q9V1T2</accession>
<gene>
    <name evidence="1" type="ORF">PAB2117</name>
</gene>
<evidence type="ECO:0008006" key="3">
    <source>
        <dbReference type="Google" id="ProtNLM"/>
    </source>
</evidence>
<reference evidence="1 2" key="1">
    <citation type="journal article" date="2003" name="Mol. Microbiol.">
        <title>An integrated analysis of the genome of the hyperthermophilic archaeon Pyrococcus abyssi.</title>
        <authorList>
            <person name="Cohen G."/>
            <person name="Barbe V."/>
            <person name="Flament D."/>
            <person name="Galperin M."/>
            <person name="Heilig R."/>
            <person name="Ripp R."/>
            <person name="Lecompte O."/>
            <person name="Prieur D."/>
            <person name="Poch O."/>
            <person name="Quellerou J."/>
            <person name="Thierry J.C."/>
            <person name="Van der Oost J."/>
            <person name="Weissenbach J."/>
            <person name="Zivanovic Y."/>
            <person name="Forterre P."/>
        </authorList>
    </citation>
    <scope>NUCLEOTIDE SEQUENCE [LARGE SCALE GENOMIC DNA]</scope>
    <source>
        <strain evidence="2">GE5 / Orsay</strain>
    </source>
</reference>
<dbReference type="Gene3D" id="3.30.110.150">
    <property type="entry name" value="SepF-like protein"/>
    <property type="match status" value="1"/>
</dbReference>
<protein>
    <recommendedName>
        <fullName evidence="3">Cell division protein SepF</fullName>
    </recommendedName>
</protein>
<keyword evidence="2" id="KW-1185">Reference proteome</keyword>
<dbReference type="InterPro" id="IPR007561">
    <property type="entry name" value="Cell_div_SepF/SepF-rel"/>
</dbReference>
<dbReference type="HOGENOM" id="CLU_1891542_0_0_2"/>
<dbReference type="PhylomeDB" id="Q9V1T2"/>
<proteinExistence type="predicted"/>
<evidence type="ECO:0000313" key="2">
    <source>
        <dbReference type="Proteomes" id="UP000000810"/>
    </source>
</evidence>
<name>Q9V1T2_PYRAB</name>
<dbReference type="PIR" id="D75148">
    <property type="entry name" value="D75148"/>
</dbReference>